<evidence type="ECO:0000313" key="1">
    <source>
        <dbReference type="EMBL" id="GFY06578.1"/>
    </source>
</evidence>
<sequence length="89" mass="9909">MYKATVQQPLATVSPNSNPTILMLQAKEGFVSKNKVVPFRCPCPSFIAPLALENKCGFQSRVIEAMDALRLFHYATNGVEFYDRTPNDA</sequence>
<gene>
    <name evidence="1" type="ORF">TNCV_3524341</name>
</gene>
<name>A0A8X6VG40_TRICX</name>
<organism evidence="1 2">
    <name type="scientific">Trichonephila clavipes</name>
    <name type="common">Golden silk orbweaver</name>
    <name type="synonym">Nephila clavipes</name>
    <dbReference type="NCBI Taxonomy" id="2585209"/>
    <lineage>
        <taxon>Eukaryota</taxon>
        <taxon>Metazoa</taxon>
        <taxon>Ecdysozoa</taxon>
        <taxon>Arthropoda</taxon>
        <taxon>Chelicerata</taxon>
        <taxon>Arachnida</taxon>
        <taxon>Araneae</taxon>
        <taxon>Araneomorphae</taxon>
        <taxon>Entelegynae</taxon>
        <taxon>Araneoidea</taxon>
        <taxon>Nephilidae</taxon>
        <taxon>Trichonephila</taxon>
    </lineage>
</organism>
<dbReference type="Proteomes" id="UP000887159">
    <property type="component" value="Unassembled WGS sequence"/>
</dbReference>
<proteinExistence type="predicted"/>
<accession>A0A8X6VG40</accession>
<reference evidence="1" key="1">
    <citation type="submission" date="2020-08" db="EMBL/GenBank/DDBJ databases">
        <title>Multicomponent nature underlies the extraordinary mechanical properties of spider dragline silk.</title>
        <authorList>
            <person name="Kono N."/>
            <person name="Nakamura H."/>
            <person name="Mori M."/>
            <person name="Yoshida Y."/>
            <person name="Ohtoshi R."/>
            <person name="Malay A.D."/>
            <person name="Moran D.A.P."/>
            <person name="Tomita M."/>
            <person name="Numata K."/>
            <person name="Arakawa K."/>
        </authorList>
    </citation>
    <scope>NUCLEOTIDE SEQUENCE</scope>
</reference>
<protein>
    <submittedName>
        <fullName evidence="1">Uncharacterized protein</fullName>
    </submittedName>
</protein>
<keyword evidence="2" id="KW-1185">Reference proteome</keyword>
<comment type="caution">
    <text evidence="1">The sequence shown here is derived from an EMBL/GenBank/DDBJ whole genome shotgun (WGS) entry which is preliminary data.</text>
</comment>
<evidence type="ECO:0000313" key="2">
    <source>
        <dbReference type="Proteomes" id="UP000887159"/>
    </source>
</evidence>
<dbReference type="EMBL" id="BMAU01021261">
    <property type="protein sequence ID" value="GFY06578.1"/>
    <property type="molecule type" value="Genomic_DNA"/>
</dbReference>
<dbReference type="AlphaFoldDB" id="A0A8X6VG40"/>